<organism evidence="1 2">
    <name type="scientific">Ensete ventricosum</name>
    <name type="common">Abyssinian banana</name>
    <name type="synonym">Musa ensete</name>
    <dbReference type="NCBI Taxonomy" id="4639"/>
    <lineage>
        <taxon>Eukaryota</taxon>
        <taxon>Viridiplantae</taxon>
        <taxon>Streptophyta</taxon>
        <taxon>Embryophyta</taxon>
        <taxon>Tracheophyta</taxon>
        <taxon>Spermatophyta</taxon>
        <taxon>Magnoliopsida</taxon>
        <taxon>Liliopsida</taxon>
        <taxon>Zingiberales</taxon>
        <taxon>Musaceae</taxon>
        <taxon>Ensete</taxon>
    </lineage>
</organism>
<comment type="caution">
    <text evidence="1">The sequence shown here is derived from an EMBL/GenBank/DDBJ whole genome shotgun (WGS) entry which is preliminary data.</text>
</comment>
<name>A0A427BC16_ENSVE</name>
<sequence length="98" mass="10564">WVAGGREPCTAARLAALPTVPISLAAPWPAATPTSLSFAIIPPLWCRSADRREGEGRVSGDLSDRWRKTGARASRTTRVGKVETNVFPHGMHACSRQI</sequence>
<evidence type="ECO:0000313" key="2">
    <source>
        <dbReference type="Proteomes" id="UP000287651"/>
    </source>
</evidence>
<protein>
    <submittedName>
        <fullName evidence="1">Uncharacterized protein</fullName>
    </submittedName>
</protein>
<dbReference type="AlphaFoldDB" id="A0A427BC16"/>
<evidence type="ECO:0000313" key="1">
    <source>
        <dbReference type="EMBL" id="RRT86070.1"/>
    </source>
</evidence>
<reference evidence="1 2" key="1">
    <citation type="journal article" date="2014" name="Agronomy (Basel)">
        <title>A Draft Genome Sequence for Ensete ventricosum, the Drought-Tolerant Tree Against Hunger.</title>
        <authorList>
            <person name="Harrison J."/>
            <person name="Moore K.A."/>
            <person name="Paszkiewicz K."/>
            <person name="Jones T."/>
            <person name="Grant M."/>
            <person name="Ambacheew D."/>
            <person name="Muzemil S."/>
            <person name="Studholme D.J."/>
        </authorList>
    </citation>
    <scope>NUCLEOTIDE SEQUENCE [LARGE SCALE GENOMIC DNA]</scope>
</reference>
<accession>A0A427BC16</accession>
<dbReference type="Proteomes" id="UP000287651">
    <property type="component" value="Unassembled WGS sequence"/>
</dbReference>
<proteinExistence type="predicted"/>
<gene>
    <name evidence="1" type="ORF">B296_00005293</name>
</gene>
<feature type="non-terminal residue" evidence="1">
    <location>
        <position position="1"/>
    </location>
</feature>
<dbReference type="EMBL" id="AMZH03000018">
    <property type="protein sequence ID" value="RRT86070.1"/>
    <property type="molecule type" value="Genomic_DNA"/>
</dbReference>